<protein>
    <submittedName>
        <fullName evidence="1">Putative shikimate kinase I</fullName>
    </submittedName>
</protein>
<organism evidence="1 2">
    <name type="scientific">Candidatus Carsonella ruddii HT isolate Thao2000</name>
    <dbReference type="NCBI Taxonomy" id="1202539"/>
    <lineage>
        <taxon>Bacteria</taxon>
        <taxon>Pseudomonadati</taxon>
        <taxon>Pseudomonadota</taxon>
        <taxon>Gammaproteobacteria</taxon>
        <taxon>Oceanospirillales</taxon>
        <taxon>Halomonadaceae</taxon>
        <taxon>Zymobacter group</taxon>
        <taxon>Candidatus Carsonella</taxon>
    </lineage>
</organism>
<proteinExistence type="predicted"/>
<dbReference type="HOGENOM" id="CLU_1851451_0_0_6"/>
<dbReference type="STRING" id="1202539.A355_027"/>
<evidence type="ECO:0000313" key="2">
    <source>
        <dbReference type="Proteomes" id="UP000003933"/>
    </source>
</evidence>
<accession>J3YQ94</accession>
<dbReference type="EMBL" id="CP003544">
    <property type="protein sequence ID" value="AFP84073.1"/>
    <property type="molecule type" value="Genomic_DNA"/>
</dbReference>
<dbReference type="PATRIC" id="fig|1202539.3.peg.26"/>
<keyword evidence="1" id="KW-0808">Transferase</keyword>
<name>J3YQ94_CARRU</name>
<reference evidence="1 2" key="1">
    <citation type="journal article" date="2012" name="Mol. Biol. Evol.">
        <title>Genome reduction and co-evolution between the primary and secondary bacterial symbionts of psyllids.</title>
        <authorList>
            <person name="Sloan D.B."/>
            <person name="Moran N.A."/>
        </authorList>
    </citation>
    <scope>NUCLEOTIDE SEQUENCE [LARGE SCALE GENOMIC DNA]</scope>
    <source>
        <strain evidence="1 2">HT</strain>
    </source>
</reference>
<dbReference type="GO" id="GO:0016301">
    <property type="term" value="F:kinase activity"/>
    <property type="evidence" value="ECO:0007669"/>
    <property type="project" value="UniProtKB-KW"/>
</dbReference>
<sequence length="138" mass="16753">MKIFLNKIIYGDSCSGKTFLFKKYKKKKIDLDLFLKYKNIILLYEFFFRILEKKISFVILKIKKKIYLGGGSKIFVKNYLIFKNNTIFNQFKRLIIDNYNRPTLKSKKYLKIRFCIRKKKYLKLNNFTLNNCINCNLL</sequence>
<dbReference type="OrthoDB" id="6183277at2"/>
<keyword evidence="1" id="KW-0418">Kinase</keyword>
<gene>
    <name evidence="1" type="primary">aroK</name>
    <name evidence="1" type="ORF">A355_027</name>
</gene>
<evidence type="ECO:0000313" key="1">
    <source>
        <dbReference type="EMBL" id="AFP84073.1"/>
    </source>
</evidence>
<dbReference type="KEGG" id="crt:A355_027"/>
<dbReference type="RefSeq" id="WP_014887373.1">
    <property type="nucleotide sequence ID" value="NC_018417.1"/>
</dbReference>
<dbReference type="Proteomes" id="UP000003933">
    <property type="component" value="Chromosome"/>
</dbReference>
<dbReference type="AlphaFoldDB" id="J3YQ94"/>